<dbReference type="SUPFAM" id="SSF54637">
    <property type="entry name" value="Thioesterase/thiol ester dehydrase-isomerase"/>
    <property type="match status" value="1"/>
</dbReference>
<accession>A0A5D0XQD6</accession>
<comment type="caution">
    <text evidence="3">The sequence shown here is derived from an EMBL/GenBank/DDBJ whole genome shotgun (WGS) entry which is preliminary data.</text>
</comment>
<feature type="domain" description="Acyl-CoA thioesterase-like N-terminal HotDog" evidence="1">
    <location>
        <begin position="56"/>
        <end position="137"/>
    </location>
</feature>
<dbReference type="OrthoDB" id="1413770at2"/>
<dbReference type="Gene3D" id="2.40.160.210">
    <property type="entry name" value="Acyl-CoA thioesterase, double hotdog domain"/>
    <property type="match status" value="1"/>
</dbReference>
<keyword evidence="4" id="KW-1185">Reference proteome</keyword>
<dbReference type="InterPro" id="IPR049449">
    <property type="entry name" value="TesB_ACOT8-like_N"/>
</dbReference>
<name>A0A5D0XQD6_9MICC</name>
<evidence type="ECO:0000313" key="3">
    <source>
        <dbReference type="EMBL" id="TYC98645.1"/>
    </source>
</evidence>
<dbReference type="InterPro" id="IPR029069">
    <property type="entry name" value="HotDog_dom_sf"/>
</dbReference>
<evidence type="ECO:0000313" key="4">
    <source>
        <dbReference type="Proteomes" id="UP000323410"/>
    </source>
</evidence>
<protein>
    <submittedName>
        <fullName evidence="3">Thioesterase family protein</fullName>
    </submittedName>
</protein>
<reference evidence="3 4" key="1">
    <citation type="submission" date="2019-08" db="EMBL/GenBank/DDBJ databases">
        <title>Genone of Arthrobacter echini P9.</title>
        <authorList>
            <person name="Bowman J.P."/>
        </authorList>
    </citation>
    <scope>NUCLEOTIDE SEQUENCE [LARGE SCALE GENOMIC DNA]</scope>
    <source>
        <strain evidence="3 4">P9</strain>
    </source>
</reference>
<gene>
    <name evidence="3" type="ORF">FQ377_10065</name>
</gene>
<dbReference type="AlphaFoldDB" id="A0A5D0XQD6"/>
<dbReference type="Pfam" id="PF13622">
    <property type="entry name" value="4HBT_3"/>
    <property type="match status" value="1"/>
</dbReference>
<feature type="domain" description="Acyl-CoA thioesterase-like C-terminal" evidence="2">
    <location>
        <begin position="157"/>
        <end position="288"/>
    </location>
</feature>
<sequence>MGVGGLLSVENPRKTDSIPLAWGFPRLHRRRRFSVPDSFYRDLGGGRFESTVHAQGAWNPAEQHMAPISGLLTHCLLECEPREGMQLSRVSFDILGMIPGGEFEVTTAVVRPGRTIELLEARMESGGRTAIVARAWRLSTQDTTAVAAVEDPRMPGPEEAGPHEGMTAWPGGYIRSLEVRVLPGLRPGRGQVWLRNPYPLLDTGPVADVVRLVGMMDAANGIASRVPPGGDSWMFPNVDLQIHLHRMPRGEWLGLDTRVTFGESGVGLTSSVVHDLDGPFGRLEQILTVRKL</sequence>
<evidence type="ECO:0000259" key="1">
    <source>
        <dbReference type="Pfam" id="PF13622"/>
    </source>
</evidence>
<evidence type="ECO:0000259" key="2">
    <source>
        <dbReference type="Pfam" id="PF20789"/>
    </source>
</evidence>
<dbReference type="Pfam" id="PF20789">
    <property type="entry name" value="4HBT_3C"/>
    <property type="match status" value="1"/>
</dbReference>
<organism evidence="3 4">
    <name type="scientific">Arthrobacter echini</name>
    <dbReference type="NCBI Taxonomy" id="1529066"/>
    <lineage>
        <taxon>Bacteria</taxon>
        <taxon>Bacillati</taxon>
        <taxon>Actinomycetota</taxon>
        <taxon>Actinomycetes</taxon>
        <taxon>Micrococcales</taxon>
        <taxon>Micrococcaceae</taxon>
        <taxon>Arthrobacter</taxon>
    </lineage>
</organism>
<dbReference type="InterPro" id="IPR042171">
    <property type="entry name" value="Acyl-CoA_hotdog"/>
</dbReference>
<proteinExistence type="predicted"/>
<dbReference type="Proteomes" id="UP000323410">
    <property type="component" value="Unassembled WGS sequence"/>
</dbReference>
<dbReference type="InterPro" id="IPR049450">
    <property type="entry name" value="ACOT8-like_C"/>
</dbReference>
<dbReference type="EMBL" id="VSLD01000004">
    <property type="protein sequence ID" value="TYC98645.1"/>
    <property type="molecule type" value="Genomic_DNA"/>
</dbReference>